<feature type="compositionally biased region" description="Basic and acidic residues" evidence="5">
    <location>
        <begin position="689"/>
        <end position="702"/>
    </location>
</feature>
<dbReference type="InterPro" id="IPR013083">
    <property type="entry name" value="Znf_RING/FYVE/PHD"/>
</dbReference>
<keyword evidence="1" id="KW-0479">Metal-binding</keyword>
<keyword evidence="6" id="KW-1133">Transmembrane helix</keyword>
<feature type="region of interest" description="Disordered" evidence="5">
    <location>
        <begin position="271"/>
        <end position="297"/>
    </location>
</feature>
<dbReference type="PANTHER" id="PTHR14155">
    <property type="entry name" value="RING FINGER DOMAIN-CONTAINING"/>
    <property type="match status" value="1"/>
</dbReference>
<feature type="compositionally biased region" description="Basic and acidic residues" evidence="5">
    <location>
        <begin position="271"/>
        <end position="288"/>
    </location>
</feature>
<evidence type="ECO:0000256" key="5">
    <source>
        <dbReference type="SAM" id="MobiDB-lite"/>
    </source>
</evidence>
<feature type="region of interest" description="Disordered" evidence="5">
    <location>
        <begin position="630"/>
        <end position="710"/>
    </location>
</feature>
<feature type="region of interest" description="Disordered" evidence="5">
    <location>
        <begin position="473"/>
        <end position="538"/>
    </location>
</feature>
<evidence type="ECO:0000313" key="8">
    <source>
        <dbReference type="EMBL" id="CEM11127.1"/>
    </source>
</evidence>
<dbReference type="InterPro" id="IPR053238">
    <property type="entry name" value="RING-H2_zinc_finger"/>
</dbReference>
<keyword evidence="6" id="KW-0472">Membrane</keyword>
<evidence type="ECO:0000259" key="7">
    <source>
        <dbReference type="PROSITE" id="PS50089"/>
    </source>
</evidence>
<feature type="compositionally biased region" description="Low complexity" evidence="5">
    <location>
        <begin position="420"/>
        <end position="431"/>
    </location>
</feature>
<feature type="region of interest" description="Disordered" evidence="5">
    <location>
        <begin position="557"/>
        <end position="593"/>
    </location>
</feature>
<feature type="transmembrane region" description="Helical" evidence="6">
    <location>
        <begin position="151"/>
        <end position="169"/>
    </location>
</feature>
<feature type="region of interest" description="Disordered" evidence="5">
    <location>
        <begin position="417"/>
        <end position="457"/>
    </location>
</feature>
<evidence type="ECO:0000256" key="2">
    <source>
        <dbReference type="ARBA" id="ARBA00022771"/>
    </source>
</evidence>
<evidence type="ECO:0000256" key="6">
    <source>
        <dbReference type="SAM" id="Phobius"/>
    </source>
</evidence>
<feature type="region of interest" description="Disordered" evidence="5">
    <location>
        <begin position="1"/>
        <end position="31"/>
    </location>
</feature>
<feature type="transmembrane region" description="Helical" evidence="6">
    <location>
        <begin position="65"/>
        <end position="86"/>
    </location>
</feature>
<feature type="compositionally biased region" description="Basic and acidic residues" evidence="5">
    <location>
        <begin position="439"/>
        <end position="453"/>
    </location>
</feature>
<dbReference type="Pfam" id="PF13639">
    <property type="entry name" value="zf-RING_2"/>
    <property type="match status" value="1"/>
</dbReference>
<dbReference type="GO" id="GO:0008270">
    <property type="term" value="F:zinc ion binding"/>
    <property type="evidence" value="ECO:0007669"/>
    <property type="project" value="UniProtKB-KW"/>
</dbReference>
<dbReference type="EMBL" id="CDMZ01000293">
    <property type="protein sequence ID" value="CEM11127.1"/>
    <property type="molecule type" value="Genomic_DNA"/>
</dbReference>
<feature type="compositionally biased region" description="Basic and acidic residues" evidence="5">
    <location>
        <begin position="648"/>
        <end position="674"/>
    </location>
</feature>
<dbReference type="SUPFAM" id="SSF57850">
    <property type="entry name" value="RING/U-box"/>
    <property type="match status" value="1"/>
</dbReference>
<feature type="compositionally biased region" description="Low complexity" evidence="5">
    <location>
        <begin position="510"/>
        <end position="525"/>
    </location>
</feature>
<dbReference type="Gene3D" id="3.30.40.10">
    <property type="entry name" value="Zinc/RING finger domain, C3HC4 (zinc finger)"/>
    <property type="match status" value="1"/>
</dbReference>
<gene>
    <name evidence="8" type="ORF">Cvel_16434</name>
</gene>
<dbReference type="AlphaFoldDB" id="A0A0G4FD91"/>
<feature type="transmembrane region" description="Helical" evidence="6">
    <location>
        <begin position="189"/>
        <end position="215"/>
    </location>
</feature>
<feature type="transmembrane region" description="Helical" evidence="6">
    <location>
        <begin position="106"/>
        <end position="130"/>
    </location>
</feature>
<feature type="compositionally biased region" description="Gly residues" evidence="5">
    <location>
        <begin position="526"/>
        <end position="536"/>
    </location>
</feature>
<accession>A0A0G4FD91</accession>
<dbReference type="CDD" id="cd16454">
    <property type="entry name" value="RING-H2_PA-TM-RING"/>
    <property type="match status" value="1"/>
</dbReference>
<evidence type="ECO:0000256" key="4">
    <source>
        <dbReference type="PROSITE-ProRule" id="PRU00175"/>
    </source>
</evidence>
<evidence type="ECO:0000256" key="1">
    <source>
        <dbReference type="ARBA" id="ARBA00022723"/>
    </source>
</evidence>
<sequence length="710" mass="75843">MSQRPSHQGTLAAGHRPRAAVLAPPPGQGTSVRVDGAFIIDERAEGSQTGTQQQNGSRTTPAMTYCMHGILCIKILIELTLFGFTVSIFTTDWVDFKETCPVPLDAWALVLSTLMALNSLLQIWLYYVLLAPLTPTNERNRHPVLRCSLRLVDIIAFLWWFCGAIAWLFRANGSECGVRPVEISMILFWYRLGVTVLPCFYALCFLLFLCCAAYCCPTVVARLLETQANGGGNGQWVGFGPPRPAGTSPEVMEKLVKMPFGEYKKKRLEETAAGKGVKEKETEKDKQRQQQNIMGASTADAASETIVVGSEEAAVGGAGGEMGIAAGGGGGGLAEDEEMQCVVCIMGFEDDEVVLELPCPGRHFFHAPCIEDWLKQSQQCPVCRCMIPEALGMTAQVPQPQVWSLVNVGGQSEADRAVRGARSLRSSSVGSLRGGPGGRRREGSVTRRDREMDETMDAVRSTVARLRALQQQLEEQERREGGRGSGAGLDRSQSSNLIRPHRGSGGRLGGLSRSGSRLGSAAAAANGGGGGTGGSVEGRDISERTAMLIAQLEAGGGSGAVQPSVQGRPLDSMAPESGISAGGAGNGNGTERLQLSNANVSGASADSAHAMSLPGEVVRQTEGEQMATPHTFSIESASHSNSWGEGSEEMRTVIRHPPVEKKDKEKEASEKESQSSHMVRRSPPSRGDVSVRQDTPDPRASVEDWTADYV</sequence>
<proteinExistence type="predicted"/>
<dbReference type="InterPro" id="IPR001841">
    <property type="entry name" value="Znf_RING"/>
</dbReference>
<organism evidence="8">
    <name type="scientific">Chromera velia CCMP2878</name>
    <dbReference type="NCBI Taxonomy" id="1169474"/>
    <lineage>
        <taxon>Eukaryota</taxon>
        <taxon>Sar</taxon>
        <taxon>Alveolata</taxon>
        <taxon>Colpodellida</taxon>
        <taxon>Chromeraceae</taxon>
        <taxon>Chromera</taxon>
    </lineage>
</organism>
<dbReference type="VEuPathDB" id="CryptoDB:Cvel_16434"/>
<evidence type="ECO:0000256" key="3">
    <source>
        <dbReference type="ARBA" id="ARBA00022833"/>
    </source>
</evidence>
<keyword evidence="2 4" id="KW-0863">Zinc-finger</keyword>
<keyword evidence="3" id="KW-0862">Zinc</keyword>
<feature type="domain" description="RING-type" evidence="7">
    <location>
        <begin position="341"/>
        <end position="384"/>
    </location>
</feature>
<dbReference type="PROSITE" id="PS50089">
    <property type="entry name" value="ZF_RING_2"/>
    <property type="match status" value="1"/>
</dbReference>
<keyword evidence="6" id="KW-0812">Transmembrane</keyword>
<reference evidence="8" key="1">
    <citation type="submission" date="2014-11" db="EMBL/GenBank/DDBJ databases">
        <authorList>
            <person name="Otto D Thomas"/>
            <person name="Naeem Raeece"/>
        </authorList>
    </citation>
    <scope>NUCLEOTIDE SEQUENCE</scope>
</reference>
<dbReference type="PANTHER" id="PTHR14155:SF610">
    <property type="entry name" value="OS01G0755700 PROTEIN"/>
    <property type="match status" value="1"/>
</dbReference>
<feature type="compositionally biased region" description="Polar residues" evidence="5">
    <location>
        <begin position="630"/>
        <end position="644"/>
    </location>
</feature>
<name>A0A0G4FD91_9ALVE</name>
<protein>
    <recommendedName>
        <fullName evidence="7">RING-type domain-containing protein</fullName>
    </recommendedName>
</protein>